<evidence type="ECO:0000256" key="2">
    <source>
        <dbReference type="SAM" id="Phobius"/>
    </source>
</evidence>
<feature type="region of interest" description="Disordered" evidence="1">
    <location>
        <begin position="230"/>
        <end position="253"/>
    </location>
</feature>
<gene>
    <name evidence="3" type="ORF">CPOL0286_LOCUS17150</name>
</gene>
<keyword evidence="2" id="KW-0812">Transmembrane</keyword>
<name>A0A7S4N4G4_9EUKA</name>
<accession>A0A7S4N4G4</accession>
<dbReference type="AlphaFoldDB" id="A0A7S4N4G4"/>
<dbReference type="EMBL" id="HBKO01037474">
    <property type="protein sequence ID" value="CAE2263899.1"/>
    <property type="molecule type" value="Transcribed_RNA"/>
</dbReference>
<feature type="transmembrane region" description="Helical" evidence="2">
    <location>
        <begin position="57"/>
        <end position="80"/>
    </location>
</feature>
<keyword evidence="2" id="KW-0472">Membrane</keyword>
<feature type="transmembrane region" description="Helical" evidence="2">
    <location>
        <begin position="92"/>
        <end position="114"/>
    </location>
</feature>
<feature type="transmembrane region" description="Helical" evidence="2">
    <location>
        <begin position="20"/>
        <end position="45"/>
    </location>
</feature>
<evidence type="ECO:0000313" key="3">
    <source>
        <dbReference type="EMBL" id="CAE2263899.1"/>
    </source>
</evidence>
<reference evidence="3" key="1">
    <citation type="submission" date="2021-01" db="EMBL/GenBank/DDBJ databases">
        <authorList>
            <person name="Corre E."/>
            <person name="Pelletier E."/>
            <person name="Niang G."/>
            <person name="Scheremetjew M."/>
            <person name="Finn R."/>
            <person name="Kale V."/>
            <person name="Holt S."/>
            <person name="Cochrane G."/>
            <person name="Meng A."/>
            <person name="Brown T."/>
            <person name="Cohen L."/>
        </authorList>
    </citation>
    <scope>NUCLEOTIDE SEQUENCE</scope>
    <source>
        <strain evidence="3">UIO037</strain>
    </source>
</reference>
<protein>
    <submittedName>
        <fullName evidence="3">Uncharacterized protein</fullName>
    </submittedName>
</protein>
<keyword evidence="2" id="KW-1133">Transmembrane helix</keyword>
<evidence type="ECO:0000256" key="1">
    <source>
        <dbReference type="SAM" id="MobiDB-lite"/>
    </source>
</evidence>
<feature type="transmembrane region" description="Helical" evidence="2">
    <location>
        <begin position="258"/>
        <end position="275"/>
    </location>
</feature>
<feature type="transmembrane region" description="Helical" evidence="2">
    <location>
        <begin position="134"/>
        <end position="155"/>
    </location>
</feature>
<sequence>MSRLFPSAMTPVLAKLTVPIMLSGGLLMIAPFVAHATGLISYKNFRFWQPGRGGSRFVYAQTAGWSLYAGGLILVVVWLVDKFVARDSCPPGILIGIAVLSLAGNGTLLGSLHLFNDYSGHDKGERAPLTVTRLLLGASTGILGPALFLAILVAFNADAGALASSHAHRHLSAAIWGESRDNATVGAVPTLMALSAALSTSVLPSSNSSGLLGAIASLSFLRVNATATPTEADTHADPGATIGGTAQPSSSDEGLRQAAVSTVILAVLLSIAQLVRSKRKRSVKLLATSGPMADYEAALLARGEDAVQQAPTCA</sequence>
<proteinExistence type="predicted"/>
<organism evidence="3">
    <name type="scientific">Prymnesium polylepis</name>
    <dbReference type="NCBI Taxonomy" id="72548"/>
    <lineage>
        <taxon>Eukaryota</taxon>
        <taxon>Haptista</taxon>
        <taxon>Haptophyta</taxon>
        <taxon>Prymnesiophyceae</taxon>
        <taxon>Prymnesiales</taxon>
        <taxon>Prymnesiaceae</taxon>
        <taxon>Prymnesium</taxon>
    </lineage>
</organism>